<comment type="catalytic activity">
    <reaction evidence="1">
        <text>ATP + protein L-histidine = ADP + protein N-phospho-L-histidine.</text>
        <dbReference type="EC" id="2.7.13.3"/>
    </reaction>
</comment>
<dbReference type="AlphaFoldDB" id="A0A1G2ECL6"/>
<keyword evidence="6" id="KW-0902">Two-component regulatory system</keyword>
<evidence type="ECO:0000256" key="4">
    <source>
        <dbReference type="ARBA" id="ARBA00022679"/>
    </source>
</evidence>
<dbReference type="Pfam" id="PF00512">
    <property type="entry name" value="HisKA"/>
    <property type="match status" value="1"/>
</dbReference>
<keyword evidence="7" id="KW-1133">Transmembrane helix</keyword>
<comment type="caution">
    <text evidence="9">The sequence shown here is derived from an EMBL/GenBank/DDBJ whole genome shotgun (WGS) entry which is preliminary data.</text>
</comment>
<protein>
    <recommendedName>
        <fullName evidence="2">histidine kinase</fullName>
        <ecNumber evidence="2">2.7.13.3</ecNumber>
    </recommendedName>
</protein>
<dbReference type="InterPro" id="IPR003594">
    <property type="entry name" value="HATPase_dom"/>
</dbReference>
<dbReference type="EMBL" id="MHMG01000013">
    <property type="protein sequence ID" value="OGZ23614.1"/>
    <property type="molecule type" value="Genomic_DNA"/>
</dbReference>
<dbReference type="SMART" id="SM00387">
    <property type="entry name" value="HATPase_c"/>
    <property type="match status" value="1"/>
</dbReference>
<dbReference type="SUPFAM" id="SSF55874">
    <property type="entry name" value="ATPase domain of HSP90 chaperone/DNA topoisomerase II/histidine kinase"/>
    <property type="match status" value="1"/>
</dbReference>
<dbReference type="PRINTS" id="PR00344">
    <property type="entry name" value="BCTRLSENSOR"/>
</dbReference>
<dbReference type="InterPro" id="IPR004358">
    <property type="entry name" value="Sig_transdc_His_kin-like_C"/>
</dbReference>
<dbReference type="PROSITE" id="PS50109">
    <property type="entry name" value="HIS_KIN"/>
    <property type="match status" value="1"/>
</dbReference>
<dbReference type="Pfam" id="PF02518">
    <property type="entry name" value="HATPase_c"/>
    <property type="match status" value="1"/>
</dbReference>
<dbReference type="InterPro" id="IPR005467">
    <property type="entry name" value="His_kinase_dom"/>
</dbReference>
<evidence type="ECO:0000256" key="5">
    <source>
        <dbReference type="ARBA" id="ARBA00022777"/>
    </source>
</evidence>
<accession>A0A1G2ECL6</accession>
<dbReference type="Gene3D" id="1.10.287.130">
    <property type="match status" value="1"/>
</dbReference>
<dbReference type="GO" id="GO:0000155">
    <property type="term" value="F:phosphorelay sensor kinase activity"/>
    <property type="evidence" value="ECO:0007669"/>
    <property type="project" value="InterPro"/>
</dbReference>
<keyword evidence="7" id="KW-0472">Membrane</keyword>
<dbReference type="Proteomes" id="UP000176406">
    <property type="component" value="Unassembled WGS sequence"/>
</dbReference>
<dbReference type="SMART" id="SM00388">
    <property type="entry name" value="HisKA"/>
    <property type="match status" value="1"/>
</dbReference>
<gene>
    <name evidence="9" type="ORF">A3A08_00165</name>
</gene>
<keyword evidence="7" id="KW-0812">Transmembrane</keyword>
<evidence type="ECO:0000256" key="3">
    <source>
        <dbReference type="ARBA" id="ARBA00022553"/>
    </source>
</evidence>
<evidence type="ECO:0000259" key="8">
    <source>
        <dbReference type="PROSITE" id="PS50109"/>
    </source>
</evidence>
<feature type="domain" description="Histidine kinase" evidence="8">
    <location>
        <begin position="97"/>
        <end position="316"/>
    </location>
</feature>
<reference evidence="9 10" key="1">
    <citation type="journal article" date="2016" name="Nat. Commun.">
        <title>Thousands of microbial genomes shed light on interconnected biogeochemical processes in an aquifer system.</title>
        <authorList>
            <person name="Anantharaman K."/>
            <person name="Brown C.T."/>
            <person name="Hug L.A."/>
            <person name="Sharon I."/>
            <person name="Castelle C.J."/>
            <person name="Probst A.J."/>
            <person name="Thomas B.C."/>
            <person name="Singh A."/>
            <person name="Wilkins M.J."/>
            <person name="Karaoz U."/>
            <person name="Brodie E.L."/>
            <person name="Williams K.H."/>
            <person name="Hubbard S.S."/>
            <person name="Banfield J.F."/>
        </authorList>
    </citation>
    <scope>NUCLEOTIDE SEQUENCE [LARGE SCALE GENOMIC DNA]</scope>
</reference>
<dbReference type="InterPro" id="IPR036097">
    <property type="entry name" value="HisK_dim/P_sf"/>
</dbReference>
<dbReference type="InterPro" id="IPR003661">
    <property type="entry name" value="HisK_dim/P_dom"/>
</dbReference>
<evidence type="ECO:0000256" key="1">
    <source>
        <dbReference type="ARBA" id="ARBA00000085"/>
    </source>
</evidence>
<dbReference type="EC" id="2.7.13.3" evidence="2"/>
<dbReference type="CDD" id="cd00075">
    <property type="entry name" value="HATPase"/>
    <property type="match status" value="1"/>
</dbReference>
<feature type="transmembrane region" description="Helical" evidence="7">
    <location>
        <begin position="60"/>
        <end position="81"/>
    </location>
</feature>
<dbReference type="PANTHER" id="PTHR43711">
    <property type="entry name" value="TWO-COMPONENT HISTIDINE KINASE"/>
    <property type="match status" value="1"/>
</dbReference>
<dbReference type="InterPro" id="IPR050736">
    <property type="entry name" value="Sensor_HK_Regulatory"/>
</dbReference>
<feature type="transmembrane region" description="Helical" evidence="7">
    <location>
        <begin position="29"/>
        <end position="48"/>
    </location>
</feature>
<dbReference type="FunFam" id="3.30.565.10:FF:000006">
    <property type="entry name" value="Sensor histidine kinase WalK"/>
    <property type="match status" value="1"/>
</dbReference>
<sequence>MKPENILSQLNIFGQCKQYGISFWQCPQFLFLIMGLINIASSLTAWSIGNKFIDSPEAVILIVLSVTVILFIIAFIIVQSFDKLAQANRMKSEFISIVSHQLRSPLTNLKWALDFLTSGNGGMISEEKKVEYYKTLSENAERMGELIDNLLIVSRMEQGKIVLKKEMISLEELIRGLIHDFQPFATASNVKIKFKAEDKMPKIFADPYQVKLLVDNLLNNAIRYTKNGGMVEIGLSSRKEKLFFEIKDSGVGIPKEDQKYIFQKFFRAGNALKQQTQGSGLGLYIAKSVVASSGGKINFKSEEGKGSTFWFTLPIK</sequence>
<evidence type="ECO:0000256" key="2">
    <source>
        <dbReference type="ARBA" id="ARBA00012438"/>
    </source>
</evidence>
<dbReference type="CDD" id="cd00082">
    <property type="entry name" value="HisKA"/>
    <property type="match status" value="1"/>
</dbReference>
<dbReference type="PANTHER" id="PTHR43711:SF1">
    <property type="entry name" value="HISTIDINE KINASE 1"/>
    <property type="match status" value="1"/>
</dbReference>
<evidence type="ECO:0000256" key="6">
    <source>
        <dbReference type="ARBA" id="ARBA00023012"/>
    </source>
</evidence>
<evidence type="ECO:0000256" key="7">
    <source>
        <dbReference type="SAM" id="Phobius"/>
    </source>
</evidence>
<name>A0A1G2ECL6_9BACT</name>
<dbReference type="SUPFAM" id="SSF47384">
    <property type="entry name" value="Homodimeric domain of signal transducing histidine kinase"/>
    <property type="match status" value="1"/>
</dbReference>
<evidence type="ECO:0000313" key="10">
    <source>
        <dbReference type="Proteomes" id="UP000176406"/>
    </source>
</evidence>
<organism evidence="9 10">
    <name type="scientific">Candidatus Nealsonbacteria bacterium RIFCSPLOWO2_01_FULL_41_9</name>
    <dbReference type="NCBI Taxonomy" id="1801671"/>
    <lineage>
        <taxon>Bacteria</taxon>
        <taxon>Candidatus Nealsoniibacteriota</taxon>
    </lineage>
</organism>
<keyword evidence="4" id="KW-0808">Transferase</keyword>
<dbReference type="Gene3D" id="3.30.565.10">
    <property type="entry name" value="Histidine kinase-like ATPase, C-terminal domain"/>
    <property type="match status" value="1"/>
</dbReference>
<dbReference type="InterPro" id="IPR036890">
    <property type="entry name" value="HATPase_C_sf"/>
</dbReference>
<keyword evidence="3" id="KW-0597">Phosphoprotein</keyword>
<evidence type="ECO:0000313" key="9">
    <source>
        <dbReference type="EMBL" id="OGZ23614.1"/>
    </source>
</evidence>
<proteinExistence type="predicted"/>
<keyword evidence="5" id="KW-0418">Kinase</keyword>